<comment type="caution">
    <text evidence="1">The sequence shown here is derived from an EMBL/GenBank/DDBJ whole genome shotgun (WGS) entry which is preliminary data.</text>
</comment>
<name>A0A4S8PDE6_9ACTN</name>
<gene>
    <name evidence="1" type="ORF">E9998_12290</name>
</gene>
<sequence length="109" mass="12282">MAEAVLADAEGPYNLRSDGEPGIDGYLGCFRRGPAVFSLYQTSPVPHRYTPGPDQFLLDFDDGAGARECCRFTEDVTEPPEWYGAWKNDEWCGWIMERCRALIADPEED</sequence>
<evidence type="ECO:0000313" key="1">
    <source>
        <dbReference type="EMBL" id="THV28380.1"/>
    </source>
</evidence>
<keyword evidence="2" id="KW-1185">Reference proteome</keyword>
<dbReference type="RefSeq" id="WP_136529991.1">
    <property type="nucleotide sequence ID" value="NZ_STGX01000008.1"/>
</dbReference>
<evidence type="ECO:0000313" key="2">
    <source>
        <dbReference type="Proteomes" id="UP000305792"/>
    </source>
</evidence>
<dbReference type="AlphaFoldDB" id="A0A4S8PDE6"/>
<dbReference type="Proteomes" id="UP000305792">
    <property type="component" value="Unassembled WGS sequence"/>
</dbReference>
<organism evidence="1 2">
    <name type="scientific">Glycomyces paridis</name>
    <dbReference type="NCBI Taxonomy" id="2126555"/>
    <lineage>
        <taxon>Bacteria</taxon>
        <taxon>Bacillati</taxon>
        <taxon>Actinomycetota</taxon>
        <taxon>Actinomycetes</taxon>
        <taxon>Glycomycetales</taxon>
        <taxon>Glycomycetaceae</taxon>
        <taxon>Glycomyces</taxon>
    </lineage>
</organism>
<protein>
    <submittedName>
        <fullName evidence="1">Uncharacterized protein</fullName>
    </submittedName>
</protein>
<reference evidence="1 2" key="1">
    <citation type="journal article" date="2018" name="Int. J. Syst. Evol. Microbiol.">
        <title>Glycomyces paridis sp. nov., isolated from the medicinal plant Paris polyphylla.</title>
        <authorList>
            <person name="Fang X.M."/>
            <person name="Bai J.L."/>
            <person name="Su J."/>
            <person name="Zhao L.L."/>
            <person name="Liu H.Y."/>
            <person name="Ma B.P."/>
            <person name="Zhang Y.Q."/>
            <person name="Yu L.Y."/>
        </authorList>
    </citation>
    <scope>NUCLEOTIDE SEQUENCE [LARGE SCALE GENOMIC DNA]</scope>
    <source>
        <strain evidence="1 2">CPCC 204357</strain>
    </source>
</reference>
<proteinExistence type="predicted"/>
<dbReference type="EMBL" id="STGX01000008">
    <property type="protein sequence ID" value="THV28380.1"/>
    <property type="molecule type" value="Genomic_DNA"/>
</dbReference>
<dbReference type="OrthoDB" id="5187600at2"/>
<accession>A0A4S8PDE6</accession>